<sequence>MKILIVEDDPKISGFIKKGLKESGYEPVALANGQEALDHLGVDKSYDLVILDLMLPGKSGLEVLAGMRAEGLSTPVLILSAKRSVEEKVEGLQHGADDYLVKPFAFSELLARIQVLLRRHQPQKSLPTSLAQFGIKIDLLKREVTRGGKVIDLQAKEFSLLEYFLKNPERVLSKTMILENVYHYNFDTQTNIVDVLVCRLRNKIDKDFDHKTIHTIRGVGYVLKDG</sequence>
<keyword evidence="2" id="KW-0902">Two-component regulatory system</keyword>
<dbReference type="InterPro" id="IPR036388">
    <property type="entry name" value="WH-like_DNA-bd_sf"/>
</dbReference>
<dbReference type="Pfam" id="PF00486">
    <property type="entry name" value="Trans_reg_C"/>
    <property type="match status" value="1"/>
</dbReference>
<dbReference type="InterPro" id="IPR001867">
    <property type="entry name" value="OmpR/PhoB-type_DNA-bd"/>
</dbReference>
<dbReference type="PANTHER" id="PTHR48111">
    <property type="entry name" value="REGULATOR OF RPOS"/>
    <property type="match status" value="1"/>
</dbReference>
<dbReference type="KEGG" id="psti:SOO65_08720"/>
<dbReference type="CDD" id="cd00383">
    <property type="entry name" value="trans_reg_C"/>
    <property type="match status" value="1"/>
</dbReference>
<gene>
    <name evidence="10" type="ORF">SOO65_08720</name>
</gene>
<feature type="domain" description="Response regulatory" evidence="8">
    <location>
        <begin position="2"/>
        <end position="117"/>
    </location>
</feature>
<organism evidence="10 11">
    <name type="scientific">Peredibacter starrii</name>
    <dbReference type="NCBI Taxonomy" id="28202"/>
    <lineage>
        <taxon>Bacteria</taxon>
        <taxon>Pseudomonadati</taxon>
        <taxon>Bdellovibrionota</taxon>
        <taxon>Bacteriovoracia</taxon>
        <taxon>Bacteriovoracales</taxon>
        <taxon>Bacteriovoracaceae</taxon>
        <taxon>Peredibacter</taxon>
    </lineage>
</organism>
<evidence type="ECO:0000256" key="3">
    <source>
        <dbReference type="ARBA" id="ARBA00023015"/>
    </source>
</evidence>
<dbReference type="SMART" id="SM00862">
    <property type="entry name" value="Trans_reg_C"/>
    <property type="match status" value="1"/>
</dbReference>
<dbReference type="PANTHER" id="PTHR48111:SF22">
    <property type="entry name" value="REGULATOR OF RPOS"/>
    <property type="match status" value="1"/>
</dbReference>
<evidence type="ECO:0000259" key="8">
    <source>
        <dbReference type="PROSITE" id="PS50110"/>
    </source>
</evidence>
<dbReference type="GO" id="GO:0032993">
    <property type="term" value="C:protein-DNA complex"/>
    <property type="evidence" value="ECO:0007669"/>
    <property type="project" value="TreeGrafter"/>
</dbReference>
<keyword evidence="4 7" id="KW-0238">DNA-binding</keyword>
<proteinExistence type="predicted"/>
<evidence type="ECO:0000256" key="7">
    <source>
        <dbReference type="PROSITE-ProRule" id="PRU01091"/>
    </source>
</evidence>
<dbReference type="SUPFAM" id="SSF52172">
    <property type="entry name" value="CheY-like"/>
    <property type="match status" value="1"/>
</dbReference>
<evidence type="ECO:0000313" key="10">
    <source>
        <dbReference type="EMBL" id="WPU66830.1"/>
    </source>
</evidence>
<dbReference type="PROSITE" id="PS50110">
    <property type="entry name" value="RESPONSE_REGULATORY"/>
    <property type="match status" value="1"/>
</dbReference>
<dbReference type="EMBL" id="CP139487">
    <property type="protein sequence ID" value="WPU66830.1"/>
    <property type="molecule type" value="Genomic_DNA"/>
</dbReference>
<evidence type="ECO:0000256" key="2">
    <source>
        <dbReference type="ARBA" id="ARBA00023012"/>
    </source>
</evidence>
<dbReference type="GO" id="GO:0005829">
    <property type="term" value="C:cytosol"/>
    <property type="evidence" value="ECO:0007669"/>
    <property type="project" value="TreeGrafter"/>
</dbReference>
<dbReference type="Gene3D" id="3.40.50.2300">
    <property type="match status" value="1"/>
</dbReference>
<dbReference type="InterPro" id="IPR001789">
    <property type="entry name" value="Sig_transdc_resp-reg_receiver"/>
</dbReference>
<name>A0AAX4HUG3_9BACT</name>
<keyword evidence="11" id="KW-1185">Reference proteome</keyword>
<evidence type="ECO:0000256" key="5">
    <source>
        <dbReference type="ARBA" id="ARBA00023163"/>
    </source>
</evidence>
<protein>
    <submittedName>
        <fullName evidence="10">Response regulator transcription factor</fullName>
    </submittedName>
</protein>
<dbReference type="Proteomes" id="UP001324634">
    <property type="component" value="Chromosome"/>
</dbReference>
<evidence type="ECO:0000256" key="1">
    <source>
        <dbReference type="ARBA" id="ARBA00022553"/>
    </source>
</evidence>
<keyword evidence="3" id="KW-0805">Transcription regulation</keyword>
<dbReference type="GO" id="GO:0000976">
    <property type="term" value="F:transcription cis-regulatory region binding"/>
    <property type="evidence" value="ECO:0007669"/>
    <property type="project" value="TreeGrafter"/>
</dbReference>
<dbReference type="GO" id="GO:0000156">
    <property type="term" value="F:phosphorelay response regulator activity"/>
    <property type="evidence" value="ECO:0007669"/>
    <property type="project" value="TreeGrafter"/>
</dbReference>
<dbReference type="GO" id="GO:0006355">
    <property type="term" value="P:regulation of DNA-templated transcription"/>
    <property type="evidence" value="ECO:0007669"/>
    <property type="project" value="InterPro"/>
</dbReference>
<feature type="modified residue" description="4-aspartylphosphate" evidence="6">
    <location>
        <position position="52"/>
    </location>
</feature>
<evidence type="ECO:0000256" key="4">
    <source>
        <dbReference type="ARBA" id="ARBA00023125"/>
    </source>
</evidence>
<feature type="DNA-binding region" description="OmpR/PhoB-type" evidence="7">
    <location>
        <begin position="127"/>
        <end position="225"/>
    </location>
</feature>
<dbReference type="Pfam" id="PF00072">
    <property type="entry name" value="Response_reg"/>
    <property type="match status" value="1"/>
</dbReference>
<dbReference type="FunFam" id="1.10.10.10:FF:000005">
    <property type="entry name" value="Two-component system response regulator"/>
    <property type="match status" value="1"/>
</dbReference>
<feature type="domain" description="OmpR/PhoB-type" evidence="9">
    <location>
        <begin position="127"/>
        <end position="225"/>
    </location>
</feature>
<keyword evidence="1 6" id="KW-0597">Phosphoprotein</keyword>
<reference evidence="10 11" key="1">
    <citation type="submission" date="2023-11" db="EMBL/GenBank/DDBJ databases">
        <title>Peredibacter starrii A3.12.</title>
        <authorList>
            <person name="Mitchell R.J."/>
        </authorList>
    </citation>
    <scope>NUCLEOTIDE SEQUENCE [LARGE SCALE GENOMIC DNA]</scope>
    <source>
        <strain evidence="10 11">A3.12</strain>
    </source>
</reference>
<dbReference type="PROSITE" id="PS51755">
    <property type="entry name" value="OMPR_PHOB"/>
    <property type="match status" value="1"/>
</dbReference>
<dbReference type="RefSeq" id="WP_321399429.1">
    <property type="nucleotide sequence ID" value="NZ_CP139487.1"/>
</dbReference>
<dbReference type="SMART" id="SM00448">
    <property type="entry name" value="REC"/>
    <property type="match status" value="1"/>
</dbReference>
<evidence type="ECO:0000259" key="9">
    <source>
        <dbReference type="PROSITE" id="PS51755"/>
    </source>
</evidence>
<dbReference type="AlphaFoldDB" id="A0AAX4HUG3"/>
<dbReference type="Gene3D" id="1.10.10.10">
    <property type="entry name" value="Winged helix-like DNA-binding domain superfamily/Winged helix DNA-binding domain"/>
    <property type="match status" value="1"/>
</dbReference>
<dbReference type="InterPro" id="IPR011006">
    <property type="entry name" value="CheY-like_superfamily"/>
</dbReference>
<evidence type="ECO:0000256" key="6">
    <source>
        <dbReference type="PROSITE-ProRule" id="PRU00169"/>
    </source>
</evidence>
<dbReference type="CDD" id="cd17624">
    <property type="entry name" value="REC_OmpR_PmrA-like"/>
    <property type="match status" value="1"/>
</dbReference>
<keyword evidence="5" id="KW-0804">Transcription</keyword>
<dbReference type="InterPro" id="IPR039420">
    <property type="entry name" value="WalR-like"/>
</dbReference>
<dbReference type="Gene3D" id="6.10.250.690">
    <property type="match status" value="1"/>
</dbReference>
<accession>A0AAX4HUG3</accession>
<evidence type="ECO:0000313" key="11">
    <source>
        <dbReference type="Proteomes" id="UP001324634"/>
    </source>
</evidence>